<proteinExistence type="inferred from homology"/>
<keyword evidence="13" id="KW-0732">Signal</keyword>
<dbReference type="Gene3D" id="2.60.40.1180">
    <property type="entry name" value="Golgi alpha-mannosidase II"/>
    <property type="match status" value="1"/>
</dbReference>
<feature type="domain" description="Alpha-amylase C-terminal" evidence="14">
    <location>
        <begin position="401"/>
        <end position="481"/>
    </location>
</feature>
<dbReference type="InterPro" id="IPR031319">
    <property type="entry name" value="A-amylase_C"/>
</dbReference>
<evidence type="ECO:0000256" key="8">
    <source>
        <dbReference type="ARBA" id="ARBA00022837"/>
    </source>
</evidence>
<evidence type="ECO:0000256" key="1">
    <source>
        <dbReference type="ARBA" id="ARBA00000548"/>
    </source>
</evidence>
<feature type="domain" description="Glycosyl hydrolase family 13 catalytic" evidence="15">
    <location>
        <begin position="44"/>
        <end position="394"/>
    </location>
</feature>
<keyword evidence="10 12" id="KW-0326">Glycosidase</keyword>
<evidence type="ECO:0000256" key="2">
    <source>
        <dbReference type="ARBA" id="ARBA00001913"/>
    </source>
</evidence>
<dbReference type="SMART" id="SM00642">
    <property type="entry name" value="Aamy"/>
    <property type="match status" value="1"/>
</dbReference>
<dbReference type="InterPro" id="IPR017853">
    <property type="entry name" value="GH"/>
</dbReference>
<comment type="cofactor">
    <cofactor evidence="2">
        <name>Ca(2+)</name>
        <dbReference type="ChEBI" id="CHEBI:29108"/>
    </cofactor>
</comment>
<evidence type="ECO:0000256" key="3">
    <source>
        <dbReference type="ARBA" id="ARBA00008061"/>
    </source>
</evidence>
<dbReference type="InterPro" id="IPR013780">
    <property type="entry name" value="Glyco_hydro_b"/>
</dbReference>
<comment type="caution">
    <text evidence="16">The sequence shown here is derived from an EMBL/GenBank/DDBJ whole genome shotgun (WGS) entry which is preliminary data.</text>
</comment>
<dbReference type="Pfam" id="PF00128">
    <property type="entry name" value="Alpha-amylase"/>
    <property type="match status" value="1"/>
</dbReference>
<evidence type="ECO:0000256" key="7">
    <source>
        <dbReference type="ARBA" id="ARBA00022801"/>
    </source>
</evidence>
<name>A0A2N0UMN7_9FIRM</name>
<dbReference type="CDD" id="cd11315">
    <property type="entry name" value="AmyAc_bac1_AmyA"/>
    <property type="match status" value="1"/>
</dbReference>
<reference evidence="16" key="1">
    <citation type="journal article" date="2018" name="Environ. Microbiol.">
        <title>Sporulation capability and amylosome conservation among diverse human colonic and rumen isolates of the keystone starch-degrader Ruminococcus bromii.</title>
        <authorList>
            <person name="Mukhopadhya I."/>
            <person name="Morais S."/>
            <person name="Laverde-Gomez J."/>
            <person name="Sheridan P.O."/>
            <person name="Walker A.W."/>
            <person name="Kelly W."/>
            <person name="Klieve A.V."/>
            <person name="Ouwerkerk D."/>
            <person name="Duncan S.H."/>
            <person name="Louis P."/>
            <person name="Koropatkin N."/>
            <person name="Cockburn D."/>
            <person name="Kibler R."/>
            <person name="Cooper P.J."/>
            <person name="Sandoval C."/>
            <person name="Crost E."/>
            <person name="Juge N."/>
            <person name="Bayer E.A."/>
            <person name="Flint H.J."/>
        </authorList>
    </citation>
    <scope>NUCLEOTIDE SEQUENCE [LARGE SCALE GENOMIC DNA]</scope>
    <source>
        <strain evidence="16">ATCC 27255</strain>
    </source>
</reference>
<dbReference type="GO" id="GO:0004556">
    <property type="term" value="F:alpha-amylase activity"/>
    <property type="evidence" value="ECO:0007669"/>
    <property type="project" value="UniProtKB-UniRule"/>
</dbReference>
<evidence type="ECO:0000256" key="5">
    <source>
        <dbReference type="ARBA" id="ARBA00017303"/>
    </source>
</evidence>
<dbReference type="SUPFAM" id="SSF51445">
    <property type="entry name" value="(Trans)glycosidases"/>
    <property type="match status" value="1"/>
</dbReference>
<evidence type="ECO:0000256" key="4">
    <source>
        <dbReference type="ARBA" id="ARBA00012595"/>
    </source>
</evidence>
<evidence type="ECO:0000313" key="17">
    <source>
        <dbReference type="Proteomes" id="UP000233425"/>
    </source>
</evidence>
<evidence type="ECO:0000259" key="14">
    <source>
        <dbReference type="SMART" id="SM00632"/>
    </source>
</evidence>
<evidence type="ECO:0000256" key="11">
    <source>
        <dbReference type="RuleBase" id="RU003615"/>
    </source>
</evidence>
<dbReference type="GO" id="GO:0046872">
    <property type="term" value="F:metal ion binding"/>
    <property type="evidence" value="ECO:0007669"/>
    <property type="project" value="UniProtKB-KW"/>
</dbReference>
<gene>
    <name evidence="16" type="primary">amyE_3</name>
    <name evidence="16" type="ORF">RBATCC27255_01294</name>
</gene>
<feature type="chain" id="PRO_5038399167" description="Alpha-amylase" evidence="13">
    <location>
        <begin position="20"/>
        <end position="568"/>
    </location>
</feature>
<dbReference type="PROSITE" id="PS51257">
    <property type="entry name" value="PROKAR_LIPOPROTEIN"/>
    <property type="match status" value="1"/>
</dbReference>
<evidence type="ECO:0000313" key="16">
    <source>
        <dbReference type="EMBL" id="PKD28240.1"/>
    </source>
</evidence>
<evidence type="ECO:0000256" key="10">
    <source>
        <dbReference type="ARBA" id="ARBA00023295"/>
    </source>
</evidence>
<evidence type="ECO:0000256" key="6">
    <source>
        <dbReference type="ARBA" id="ARBA00022723"/>
    </source>
</evidence>
<dbReference type="RefSeq" id="WP_101029277.1">
    <property type="nucleotide sequence ID" value="NZ_CABMMZ010000063.1"/>
</dbReference>
<comment type="similarity">
    <text evidence="3 11">Belongs to the glycosyl hydrolase 13 family.</text>
</comment>
<keyword evidence="7 12" id="KW-0378">Hydrolase</keyword>
<dbReference type="EC" id="3.2.1.1" evidence="4 12"/>
<dbReference type="InterPro" id="IPR006046">
    <property type="entry name" value="Alpha_amylase"/>
</dbReference>
<dbReference type="PRINTS" id="PR00110">
    <property type="entry name" value="ALPHAAMYLASE"/>
</dbReference>
<keyword evidence="17" id="KW-1185">Reference proteome</keyword>
<dbReference type="AlphaFoldDB" id="A0A2N0UMN7"/>
<dbReference type="PANTHER" id="PTHR43447">
    <property type="entry name" value="ALPHA-AMYLASE"/>
    <property type="match status" value="1"/>
</dbReference>
<accession>A0A2N0UMN7</accession>
<sequence>MFKKLSAGILSALMVTAVAVSGTGCSQSQPVSIDYKTADKVADGAILQAFCWNFNTIKESMGDIAAAGYSAVQTSPINECLEGENGGMDLYGDGKWYYHYQPTDFKIGNYQLGTRDEFKAMCDEAHKYGIKVIVDVIANHTTPSTDEVSEDLIKAGGGSLETLYHKEGRTPLNDFGDRLACTTHEMGGLPDINTERPSFQKYFFNYINDCIACGADGFRYDTAKHIGLSDDPKEDDGFKNNFWEKATKEVDNAENLFIYGEVLQGDNDRLADYIKEIGRTTSSTYGGKIRSGIAGGNIDTAVVSDYWIGNADPNIVTWVESHDNYINDCTYNNIDSEQVILGWAIITARKDGTPLFFDRPYNSSIDNSWGMNRIGTQGDDMYKDNRVSAVNFFRTAMKGEDENLVNPNLDSTALMIERGTKGAVIVNTNDALKVDFETNLADGTYVDRVDRKTEYKVKNGKITCDTDIPENSVVVLYNEGYTEYARPASVGVDSKTEFTYSDDTYEVTLTCSNTDNATYSLDGGKAVSYKDGDKVTIKHGDSDVSKLELRAENAEGVKTYERLEFTYI</sequence>
<organism evidence="16 17">
    <name type="scientific">Ruminococcus bromii</name>
    <dbReference type="NCBI Taxonomy" id="40518"/>
    <lineage>
        <taxon>Bacteria</taxon>
        <taxon>Bacillati</taxon>
        <taxon>Bacillota</taxon>
        <taxon>Clostridia</taxon>
        <taxon>Eubacteriales</taxon>
        <taxon>Oscillospiraceae</taxon>
        <taxon>Ruminococcus</taxon>
    </lineage>
</organism>
<protein>
    <recommendedName>
        <fullName evidence="5 12">Alpha-amylase</fullName>
        <ecNumber evidence="4 12">3.2.1.1</ecNumber>
    </recommendedName>
</protein>
<dbReference type="Proteomes" id="UP000233425">
    <property type="component" value="Unassembled WGS sequence"/>
</dbReference>
<evidence type="ECO:0000256" key="9">
    <source>
        <dbReference type="ARBA" id="ARBA00023277"/>
    </source>
</evidence>
<dbReference type="SUPFAM" id="SSF51011">
    <property type="entry name" value="Glycosyl hydrolase domain"/>
    <property type="match status" value="1"/>
</dbReference>
<dbReference type="Gene3D" id="3.20.20.80">
    <property type="entry name" value="Glycosidases"/>
    <property type="match status" value="1"/>
</dbReference>
<dbReference type="SMART" id="SM00632">
    <property type="entry name" value="Aamy_C"/>
    <property type="match status" value="1"/>
</dbReference>
<evidence type="ECO:0000256" key="12">
    <source>
        <dbReference type="RuleBase" id="RU361134"/>
    </source>
</evidence>
<keyword evidence="8" id="KW-0106">Calcium</keyword>
<dbReference type="EMBL" id="NNSR01000063">
    <property type="protein sequence ID" value="PKD28240.1"/>
    <property type="molecule type" value="Genomic_DNA"/>
</dbReference>
<evidence type="ECO:0000256" key="13">
    <source>
        <dbReference type="SAM" id="SignalP"/>
    </source>
</evidence>
<dbReference type="InterPro" id="IPR006047">
    <property type="entry name" value="GH13_cat_dom"/>
</dbReference>
<comment type="catalytic activity">
    <reaction evidence="1 12">
        <text>Endohydrolysis of (1-&gt;4)-alpha-D-glucosidic linkages in polysaccharides containing three or more (1-&gt;4)-alpha-linked D-glucose units.</text>
        <dbReference type="EC" id="3.2.1.1"/>
    </reaction>
</comment>
<feature type="signal peptide" evidence="13">
    <location>
        <begin position="1"/>
        <end position="19"/>
    </location>
</feature>
<dbReference type="GO" id="GO:0005975">
    <property type="term" value="P:carbohydrate metabolic process"/>
    <property type="evidence" value="ECO:0007669"/>
    <property type="project" value="InterPro"/>
</dbReference>
<keyword evidence="6" id="KW-0479">Metal-binding</keyword>
<evidence type="ECO:0000259" key="15">
    <source>
        <dbReference type="SMART" id="SM00642"/>
    </source>
</evidence>
<keyword evidence="9 12" id="KW-0119">Carbohydrate metabolism</keyword>